<sequence length="193" mass="21345">MNPVKWLMTAILALSLTACASYYPIAVDVAPTVDAKGGVYRGQTLALNSQDSRKNDYVIQIEQNNKAPVVVGASNNLKVQMEQALAQGFSNQGAFVENGAPTQVTLELQDVLARVIRGHISYDVVQQLRMQLILKRDGRTITKQYRRSAQTEFPGRLHPELDKVKDVLNEQLSLMVKDMLSDADVQQFIGGQS</sequence>
<proteinExistence type="predicted"/>
<reference evidence="3" key="1">
    <citation type="journal article" date="2019" name="Int. J. Syst. Evol. Microbiol.">
        <title>The Global Catalogue of Microorganisms (GCM) 10K type strain sequencing project: providing services to taxonomists for standard genome sequencing and annotation.</title>
        <authorList>
            <consortium name="The Broad Institute Genomics Platform"/>
            <consortium name="The Broad Institute Genome Sequencing Center for Infectious Disease"/>
            <person name="Wu L."/>
            <person name="Ma J."/>
        </authorList>
    </citation>
    <scope>NUCLEOTIDE SEQUENCE [LARGE SCALE GENOMIC DNA]</scope>
    <source>
        <strain evidence="3">CGMCC 1.15923</strain>
    </source>
</reference>
<dbReference type="RefSeq" id="WP_188628373.1">
    <property type="nucleotide sequence ID" value="NZ_BMKE01000002.1"/>
</dbReference>
<dbReference type="InterPro" id="IPR005619">
    <property type="entry name" value="Uncharacterised_YajG"/>
</dbReference>
<evidence type="ECO:0008006" key="4">
    <source>
        <dbReference type="Google" id="ProtNLM"/>
    </source>
</evidence>
<dbReference type="Proteomes" id="UP000646152">
    <property type="component" value="Unassembled WGS sequence"/>
</dbReference>
<comment type="caution">
    <text evidence="2">The sequence shown here is derived from an EMBL/GenBank/DDBJ whole genome shotgun (WGS) entry which is preliminary data.</text>
</comment>
<protein>
    <recommendedName>
        <fullName evidence="4">Lipoprotein</fullName>
    </recommendedName>
</protein>
<dbReference type="EMBL" id="BMKE01000002">
    <property type="protein sequence ID" value="GGB33739.1"/>
    <property type="molecule type" value="Genomic_DNA"/>
</dbReference>
<evidence type="ECO:0000313" key="2">
    <source>
        <dbReference type="EMBL" id="GGB33739.1"/>
    </source>
</evidence>
<feature type="signal peptide" evidence="1">
    <location>
        <begin position="1"/>
        <end position="20"/>
    </location>
</feature>
<evidence type="ECO:0000256" key="1">
    <source>
        <dbReference type="SAM" id="SignalP"/>
    </source>
</evidence>
<feature type="chain" id="PRO_5045322465" description="Lipoprotein" evidence="1">
    <location>
        <begin position="21"/>
        <end position="193"/>
    </location>
</feature>
<keyword evidence="3" id="KW-1185">Reference proteome</keyword>
<accession>A0ABQ1IDB1</accession>
<dbReference type="Pfam" id="PF03923">
    <property type="entry name" value="Lipoprotein_16"/>
    <property type="match status" value="1"/>
</dbReference>
<evidence type="ECO:0000313" key="3">
    <source>
        <dbReference type="Proteomes" id="UP000646152"/>
    </source>
</evidence>
<gene>
    <name evidence="2" type="ORF">GCM10011502_03520</name>
</gene>
<name>A0ABQ1IDB1_9GAMM</name>
<organism evidence="2 3">
    <name type="scientific">Oceanisphaera marina</name>
    <dbReference type="NCBI Taxonomy" id="2017550"/>
    <lineage>
        <taxon>Bacteria</taxon>
        <taxon>Pseudomonadati</taxon>
        <taxon>Pseudomonadota</taxon>
        <taxon>Gammaproteobacteria</taxon>
        <taxon>Aeromonadales</taxon>
        <taxon>Aeromonadaceae</taxon>
        <taxon>Oceanisphaera</taxon>
    </lineage>
</organism>
<keyword evidence="1" id="KW-0732">Signal</keyword>
<dbReference type="PROSITE" id="PS51257">
    <property type="entry name" value="PROKAR_LIPOPROTEIN"/>
    <property type="match status" value="1"/>
</dbReference>